<feature type="transmembrane region" description="Helical" evidence="6">
    <location>
        <begin position="72"/>
        <end position="92"/>
    </location>
</feature>
<dbReference type="Proteomes" id="UP000315295">
    <property type="component" value="Unassembled WGS sequence"/>
</dbReference>
<feature type="transmembrane region" description="Helical" evidence="6">
    <location>
        <begin position="245"/>
        <end position="267"/>
    </location>
</feature>
<comment type="similarity">
    <text evidence="2 6">Belongs to the drug/metabolite transporter (DMT) superfamily. Plant drug/metabolite exporter (P-DME) (TC 2.A.7.4) family.</text>
</comment>
<keyword evidence="4 6" id="KW-1133">Transmembrane helix</keyword>
<feature type="signal peptide" evidence="7">
    <location>
        <begin position="1"/>
        <end position="20"/>
    </location>
</feature>
<evidence type="ECO:0000256" key="4">
    <source>
        <dbReference type="ARBA" id="ARBA00022989"/>
    </source>
</evidence>
<feature type="chain" id="PRO_5022120359" description="WAT1-related protein" evidence="7">
    <location>
        <begin position="21"/>
        <end position="356"/>
    </location>
</feature>
<evidence type="ECO:0000256" key="6">
    <source>
        <dbReference type="RuleBase" id="RU363077"/>
    </source>
</evidence>
<evidence type="ECO:0000256" key="1">
    <source>
        <dbReference type="ARBA" id="ARBA00004141"/>
    </source>
</evidence>
<comment type="caution">
    <text evidence="9">The sequence shown here is derived from an EMBL/GenBank/DDBJ whole genome shotgun (WGS) entry which is preliminary data.</text>
</comment>
<evidence type="ECO:0000256" key="7">
    <source>
        <dbReference type="SAM" id="SignalP"/>
    </source>
</evidence>
<evidence type="ECO:0000256" key="3">
    <source>
        <dbReference type="ARBA" id="ARBA00022692"/>
    </source>
</evidence>
<feature type="transmembrane region" description="Helical" evidence="6">
    <location>
        <begin position="274"/>
        <end position="295"/>
    </location>
</feature>
<feature type="transmembrane region" description="Helical" evidence="6">
    <location>
        <begin position="134"/>
        <end position="158"/>
    </location>
</feature>
<dbReference type="InterPro" id="IPR030184">
    <property type="entry name" value="WAT1-related"/>
</dbReference>
<reference evidence="9 10" key="1">
    <citation type="journal article" date="2019" name="G3 (Bethesda)">
        <title>Sequencing of a Wild Apple (Malus baccata) Genome Unravels the Differences Between Cultivated and Wild Apple Species Regarding Disease Resistance and Cold Tolerance.</title>
        <authorList>
            <person name="Chen X."/>
        </authorList>
    </citation>
    <scope>NUCLEOTIDE SEQUENCE [LARGE SCALE GENOMIC DNA]</scope>
    <source>
        <strain evidence="10">cv. Shandingzi</strain>
        <tissue evidence="9">Leaves</tissue>
    </source>
</reference>
<dbReference type="PANTHER" id="PTHR31218">
    <property type="entry name" value="WAT1-RELATED PROTEIN"/>
    <property type="match status" value="1"/>
</dbReference>
<sequence length="356" mass="38867">MNMSMKILLPFIGMVMAIMAQTGSVVVNKAAMSTGTNAYIIVVYANAVASLILLPSALIFHRSERPRLTFSILCRIFLLGLFCCSAQIFGNIGIEYSSPTLSTAMLNLIPAFTFILAIIFRMETVNWTSSSSQAKVFGTVMSIGGAFVVTFYKGLPIIRLSSSLPNSLYQIFSSSRSNWILGGLFLAVQAFSISLWYILQATVVKKYPAILLSVFFQCLFATIQSAIFALIAVRDASAWEIRLDVGLIAVLYTGIVATVLYFSVIVWCVEKVGAFYCSMFKPLGIIFGVIMGAIFLGDSVYLGSLVGAAIIVTGFYAMMWGKATEEKLIEIESLHQNKLPLLQNGIQDKRSRSIGA</sequence>
<keyword evidence="10" id="KW-1185">Reference proteome</keyword>
<name>A0A540KJW5_MALBA</name>
<feature type="transmembrane region" description="Helical" evidence="6">
    <location>
        <begin position="210"/>
        <end position="233"/>
    </location>
</feature>
<dbReference type="AlphaFoldDB" id="A0A540KJW5"/>
<feature type="transmembrane region" description="Helical" evidence="6">
    <location>
        <begin position="104"/>
        <end position="122"/>
    </location>
</feature>
<dbReference type="Pfam" id="PF00892">
    <property type="entry name" value="EamA"/>
    <property type="match status" value="2"/>
</dbReference>
<evidence type="ECO:0000259" key="8">
    <source>
        <dbReference type="Pfam" id="PF00892"/>
    </source>
</evidence>
<protein>
    <recommendedName>
        <fullName evidence="6">WAT1-related protein</fullName>
    </recommendedName>
</protein>
<dbReference type="STRING" id="106549.A0A540KJW5"/>
<evidence type="ECO:0000256" key="2">
    <source>
        <dbReference type="ARBA" id="ARBA00007635"/>
    </source>
</evidence>
<dbReference type="InterPro" id="IPR037185">
    <property type="entry name" value="EmrE-like"/>
</dbReference>
<accession>A0A540KJW5</accession>
<dbReference type="SUPFAM" id="SSF103481">
    <property type="entry name" value="Multidrug resistance efflux transporter EmrE"/>
    <property type="match status" value="2"/>
</dbReference>
<feature type="domain" description="EamA" evidence="8">
    <location>
        <begin position="182"/>
        <end position="318"/>
    </location>
</feature>
<proteinExistence type="inferred from homology"/>
<comment type="subcellular location">
    <subcellularLocation>
        <location evidence="1 6">Membrane</location>
        <topology evidence="1 6">Multi-pass membrane protein</topology>
    </subcellularLocation>
</comment>
<dbReference type="GO" id="GO:0022857">
    <property type="term" value="F:transmembrane transporter activity"/>
    <property type="evidence" value="ECO:0007669"/>
    <property type="project" value="InterPro"/>
</dbReference>
<feature type="transmembrane region" description="Helical" evidence="6">
    <location>
        <begin position="301"/>
        <end position="319"/>
    </location>
</feature>
<keyword evidence="7" id="KW-0732">Signal</keyword>
<keyword evidence="5 6" id="KW-0472">Membrane</keyword>
<feature type="domain" description="EamA" evidence="8">
    <location>
        <begin position="14"/>
        <end position="150"/>
    </location>
</feature>
<evidence type="ECO:0000313" key="10">
    <source>
        <dbReference type="Proteomes" id="UP000315295"/>
    </source>
</evidence>
<gene>
    <name evidence="9" type="ORF">C1H46_039946</name>
</gene>
<dbReference type="GO" id="GO:0016020">
    <property type="term" value="C:membrane"/>
    <property type="evidence" value="ECO:0007669"/>
    <property type="project" value="UniProtKB-SubCell"/>
</dbReference>
<dbReference type="EMBL" id="VIEB01001176">
    <property type="protein sequence ID" value="TQD74515.1"/>
    <property type="molecule type" value="Genomic_DNA"/>
</dbReference>
<keyword evidence="3 6" id="KW-0812">Transmembrane</keyword>
<evidence type="ECO:0000313" key="9">
    <source>
        <dbReference type="EMBL" id="TQD74515.1"/>
    </source>
</evidence>
<feature type="transmembrane region" description="Helical" evidence="6">
    <location>
        <begin position="38"/>
        <end position="60"/>
    </location>
</feature>
<feature type="transmembrane region" description="Helical" evidence="6">
    <location>
        <begin position="178"/>
        <end position="198"/>
    </location>
</feature>
<dbReference type="InterPro" id="IPR000620">
    <property type="entry name" value="EamA_dom"/>
</dbReference>
<evidence type="ECO:0000256" key="5">
    <source>
        <dbReference type="ARBA" id="ARBA00023136"/>
    </source>
</evidence>
<organism evidence="9 10">
    <name type="scientific">Malus baccata</name>
    <name type="common">Siberian crab apple</name>
    <name type="synonym">Pyrus baccata</name>
    <dbReference type="NCBI Taxonomy" id="106549"/>
    <lineage>
        <taxon>Eukaryota</taxon>
        <taxon>Viridiplantae</taxon>
        <taxon>Streptophyta</taxon>
        <taxon>Embryophyta</taxon>
        <taxon>Tracheophyta</taxon>
        <taxon>Spermatophyta</taxon>
        <taxon>Magnoliopsida</taxon>
        <taxon>eudicotyledons</taxon>
        <taxon>Gunneridae</taxon>
        <taxon>Pentapetalae</taxon>
        <taxon>rosids</taxon>
        <taxon>fabids</taxon>
        <taxon>Rosales</taxon>
        <taxon>Rosaceae</taxon>
        <taxon>Amygdaloideae</taxon>
        <taxon>Maleae</taxon>
        <taxon>Malus</taxon>
    </lineage>
</organism>